<evidence type="ECO:0000256" key="1">
    <source>
        <dbReference type="SAM" id="SignalP"/>
    </source>
</evidence>
<keyword evidence="1" id="KW-0732">Signal</keyword>
<dbReference type="RefSeq" id="WP_194110772.1">
    <property type="nucleotide sequence ID" value="NZ_JADFFL010000002.1"/>
</dbReference>
<name>A0A929KW87_9SPHI</name>
<feature type="chain" id="PRO_5036858414" description="Peroxiredoxin" evidence="1">
    <location>
        <begin position="20"/>
        <end position="254"/>
    </location>
</feature>
<dbReference type="AlphaFoldDB" id="A0A929KW87"/>
<keyword evidence="3" id="KW-1185">Reference proteome</keyword>
<dbReference type="EMBL" id="JADFFL010000002">
    <property type="protein sequence ID" value="MBE9661588.1"/>
    <property type="molecule type" value="Genomic_DNA"/>
</dbReference>
<evidence type="ECO:0008006" key="4">
    <source>
        <dbReference type="Google" id="ProtNLM"/>
    </source>
</evidence>
<accession>A0A929KW87</accession>
<comment type="caution">
    <text evidence="2">The sequence shown here is derived from an EMBL/GenBank/DDBJ whole genome shotgun (WGS) entry which is preliminary data.</text>
</comment>
<evidence type="ECO:0000313" key="2">
    <source>
        <dbReference type="EMBL" id="MBE9661588.1"/>
    </source>
</evidence>
<organism evidence="2 3">
    <name type="scientific">Mucilaginibacter myungsuensis</name>
    <dbReference type="NCBI Taxonomy" id="649104"/>
    <lineage>
        <taxon>Bacteria</taxon>
        <taxon>Pseudomonadati</taxon>
        <taxon>Bacteroidota</taxon>
        <taxon>Sphingobacteriia</taxon>
        <taxon>Sphingobacteriales</taxon>
        <taxon>Sphingobacteriaceae</taxon>
        <taxon>Mucilaginibacter</taxon>
    </lineage>
</organism>
<reference evidence="2" key="1">
    <citation type="submission" date="2020-10" db="EMBL/GenBank/DDBJ databases">
        <title>Mucilaginibacter mali sp. nov., isolated from rhizosphere soil of apple orchard.</title>
        <authorList>
            <person name="Lee J.-S."/>
            <person name="Kim H.S."/>
            <person name="Kim J.-S."/>
        </authorList>
    </citation>
    <scope>NUCLEOTIDE SEQUENCE</scope>
    <source>
        <strain evidence="2">KCTC 22746</strain>
    </source>
</reference>
<proteinExistence type="predicted"/>
<feature type="signal peptide" evidence="1">
    <location>
        <begin position="1"/>
        <end position="19"/>
    </location>
</feature>
<dbReference type="Proteomes" id="UP000622475">
    <property type="component" value="Unassembled WGS sequence"/>
</dbReference>
<evidence type="ECO:0000313" key="3">
    <source>
        <dbReference type="Proteomes" id="UP000622475"/>
    </source>
</evidence>
<gene>
    <name evidence="2" type="ORF">IRJ16_06800</name>
</gene>
<sequence>MRSLLLLSALSLYSAGLFAQSDTGRTATATRSAILSGNTVKEMVGKIDDENVYDAEGNILDHAAGEKLLRTYEYRRGITRVKGQNGLRKSITRIDPAREEMILKMVLSGNSKPISPKLQLGEVLDATPFEKKLNGLSLNGKALVLLFWCGGCYPNPDKTGYDDINYITGKFANPDKFEVLAITHQSLPDAEAAMKKLPILNARHIFNGWGLTDLYETNNKALIVITDKDHKITYAAKNWLVTTDRFLYRSLEAL</sequence>
<protein>
    <recommendedName>
        <fullName evidence="4">Peroxiredoxin</fullName>
    </recommendedName>
</protein>